<dbReference type="PANTHER" id="PTHR32194:SF0">
    <property type="entry name" value="ATP-DEPENDENT PROTEASE SUBUNIT HSLV"/>
    <property type="match status" value="1"/>
</dbReference>
<dbReference type="InterPro" id="IPR029055">
    <property type="entry name" value="Ntn_hydrolases_N"/>
</dbReference>
<keyword evidence="4" id="KW-0647">Proteasome</keyword>
<dbReference type="OrthoDB" id="331366at2157"/>
<sequence>MSTVVAIETPTGVAIAGDTRVIDGGAVSSDQFQRVFDLSGVGVGVAGESAAVREFWRSFEIALRDRGLESGDAPGVDAVARMTARETENAGVDAVVGALDADGAASLRRVSGDGRVLEADAVALGTGSRVALGLLEALDEEEAASDPERAVRDVLETVIAKDVDTGGDVDVWTLGSAARIERDGRDLENEEEAEE</sequence>
<dbReference type="AlphaFoldDB" id="A0A1G7P678"/>
<evidence type="ECO:0000256" key="2">
    <source>
        <dbReference type="ARBA" id="ARBA00022670"/>
    </source>
</evidence>
<protein>
    <submittedName>
        <fullName evidence="4">Proteasome beta subunit</fullName>
    </submittedName>
</protein>
<dbReference type="GO" id="GO:0004175">
    <property type="term" value="F:endopeptidase activity"/>
    <property type="evidence" value="ECO:0007669"/>
    <property type="project" value="UniProtKB-ARBA"/>
</dbReference>
<dbReference type="GO" id="GO:0005839">
    <property type="term" value="C:proteasome core complex"/>
    <property type="evidence" value="ECO:0007669"/>
    <property type="project" value="InterPro"/>
</dbReference>
<dbReference type="GO" id="GO:0005737">
    <property type="term" value="C:cytoplasm"/>
    <property type="evidence" value="ECO:0007669"/>
    <property type="project" value="TreeGrafter"/>
</dbReference>
<accession>A0A1G7P678</accession>
<organism evidence="4 5">
    <name type="scientific">Halorubrum xinjiangense</name>
    <dbReference type="NCBI Taxonomy" id="261291"/>
    <lineage>
        <taxon>Archaea</taxon>
        <taxon>Methanobacteriati</taxon>
        <taxon>Methanobacteriota</taxon>
        <taxon>Stenosarchaea group</taxon>
        <taxon>Halobacteria</taxon>
        <taxon>Halobacteriales</taxon>
        <taxon>Haloferacaceae</taxon>
        <taxon>Halorubrum</taxon>
    </lineage>
</organism>
<keyword evidence="5" id="KW-1185">Reference proteome</keyword>
<dbReference type="PANTHER" id="PTHR32194">
    <property type="entry name" value="METALLOPROTEASE TLDD"/>
    <property type="match status" value="1"/>
</dbReference>
<evidence type="ECO:0000313" key="5">
    <source>
        <dbReference type="Proteomes" id="UP000324020"/>
    </source>
</evidence>
<evidence type="ECO:0000256" key="1">
    <source>
        <dbReference type="ARBA" id="ARBA00022490"/>
    </source>
</evidence>
<name>A0A1G7P678_9EURY</name>
<dbReference type="SUPFAM" id="SSF56235">
    <property type="entry name" value="N-terminal nucleophile aminohydrolases (Ntn hydrolases)"/>
    <property type="match status" value="1"/>
</dbReference>
<dbReference type="Pfam" id="PF00227">
    <property type="entry name" value="Proteasome"/>
    <property type="match status" value="1"/>
</dbReference>
<evidence type="ECO:0000313" key="4">
    <source>
        <dbReference type="EMBL" id="SDF81768.1"/>
    </source>
</evidence>
<dbReference type="Gene3D" id="3.60.20.10">
    <property type="entry name" value="Glutamine Phosphoribosylpyrophosphate, subunit 1, domain 1"/>
    <property type="match status" value="1"/>
</dbReference>
<dbReference type="CDD" id="cd01906">
    <property type="entry name" value="proteasome_protease_HslV"/>
    <property type="match status" value="1"/>
</dbReference>
<gene>
    <name evidence="4" type="ORF">SAMN04488067_10951</name>
</gene>
<keyword evidence="1" id="KW-0963">Cytoplasm</keyword>
<proteinExistence type="predicted"/>
<dbReference type="EMBL" id="FNBO01000009">
    <property type="protein sequence ID" value="SDF81768.1"/>
    <property type="molecule type" value="Genomic_DNA"/>
</dbReference>
<dbReference type="Proteomes" id="UP000324020">
    <property type="component" value="Unassembled WGS sequence"/>
</dbReference>
<keyword evidence="2" id="KW-0645">Protease</keyword>
<dbReference type="InterPro" id="IPR023333">
    <property type="entry name" value="Proteasome_suB-type"/>
</dbReference>
<reference evidence="4 5" key="1">
    <citation type="submission" date="2016-10" db="EMBL/GenBank/DDBJ databases">
        <authorList>
            <person name="Varghese N."/>
            <person name="Submissions S."/>
        </authorList>
    </citation>
    <scope>NUCLEOTIDE SEQUENCE [LARGE SCALE GENOMIC DNA]</scope>
    <source>
        <strain evidence="4 5">CGMCC 1.3527</strain>
    </source>
</reference>
<dbReference type="GO" id="GO:0051603">
    <property type="term" value="P:proteolysis involved in protein catabolic process"/>
    <property type="evidence" value="ECO:0007669"/>
    <property type="project" value="InterPro"/>
</dbReference>
<keyword evidence="3" id="KW-0378">Hydrolase</keyword>
<dbReference type="RefSeq" id="WP_149799066.1">
    <property type="nucleotide sequence ID" value="NZ_FNBO01000009.1"/>
</dbReference>
<dbReference type="InterPro" id="IPR001353">
    <property type="entry name" value="Proteasome_sua/b"/>
</dbReference>
<evidence type="ECO:0000256" key="3">
    <source>
        <dbReference type="ARBA" id="ARBA00022801"/>
    </source>
</evidence>